<evidence type="ECO:0000256" key="5">
    <source>
        <dbReference type="ARBA" id="ARBA00023180"/>
    </source>
</evidence>
<dbReference type="CTD" id="20197851"/>
<evidence type="ECO:0000313" key="11">
    <source>
        <dbReference type="EnsemblMetazoa" id="HelroP158373"/>
    </source>
</evidence>
<dbReference type="Gene3D" id="2.10.70.10">
    <property type="entry name" value="Complement Module, domain 1"/>
    <property type="match status" value="3"/>
</dbReference>
<dbReference type="EMBL" id="AMQM01000023">
    <property type="status" value="NOT_ANNOTATED_CDS"/>
    <property type="molecule type" value="Genomic_DNA"/>
</dbReference>
<dbReference type="OMA" id="ITECICH"/>
<dbReference type="KEGG" id="hro:HELRODRAFT_158373"/>
<dbReference type="AlphaFoldDB" id="T1EMQ1"/>
<dbReference type="InterPro" id="IPR036465">
    <property type="entry name" value="vWFA_dom_sf"/>
</dbReference>
<feature type="domain" description="HYR" evidence="8">
    <location>
        <begin position="756"/>
        <end position="835"/>
    </location>
</feature>
<dbReference type="Pfam" id="PF00092">
    <property type="entry name" value="VWA"/>
    <property type="match status" value="1"/>
</dbReference>
<feature type="disulfide bond" evidence="6">
    <location>
        <begin position="405"/>
        <end position="432"/>
    </location>
</feature>
<evidence type="ECO:0000256" key="1">
    <source>
        <dbReference type="ARBA" id="ARBA00022659"/>
    </source>
</evidence>
<dbReference type="EnsemblMetazoa" id="HelroT158373">
    <property type="protein sequence ID" value="HelroP158373"/>
    <property type="gene ID" value="HelroG158373"/>
</dbReference>
<protein>
    <recommendedName>
        <fullName evidence="13">Sushi, von Willebrand factor type A, EGF and pentraxin domain-containing protein 1</fullName>
    </recommendedName>
</protein>
<dbReference type="PROSITE" id="PS50825">
    <property type="entry name" value="HYR"/>
    <property type="match status" value="2"/>
</dbReference>
<evidence type="ECO:0000259" key="7">
    <source>
        <dbReference type="PROSITE" id="PS50234"/>
    </source>
</evidence>
<evidence type="ECO:0000256" key="6">
    <source>
        <dbReference type="PROSITE-ProRule" id="PRU00302"/>
    </source>
</evidence>
<dbReference type="Pfam" id="PF02494">
    <property type="entry name" value="HYR"/>
    <property type="match status" value="2"/>
</dbReference>
<dbReference type="SMART" id="SM00327">
    <property type="entry name" value="VWA"/>
    <property type="match status" value="1"/>
</dbReference>
<dbReference type="InterPro" id="IPR002035">
    <property type="entry name" value="VWF_A"/>
</dbReference>
<keyword evidence="3" id="KW-0677">Repeat</keyword>
<dbReference type="InterPro" id="IPR035976">
    <property type="entry name" value="Sushi/SCR/CCP_sf"/>
</dbReference>
<sequence>MAKIFKFQKISFFYIFFIAINKFSLTAALNKNDDEAIDKRLCNENSQKNFNIRNITKIEFLGSILKKHVQKLRDTKNWKVELVFLIDASGSVGVKNFNNELKFVKKLLSDFTVDQHTTRVAVVTFSSKSRVHRHVDYMTRPHEHNHKCALMQHHFPLIQYTGGGTYTLGAMLEAQSVFKFSRLDAKKTLFLITDGFSNNGNPKPVAEWLKQLGIEIFTIGISKGNVQELCEMASYPRVEHTYILNSFEEFEALARRALHEDLHSGNYVLQNLKYCQNLCNSVTENCCDTLATCKCGTHTGRYECVCKAGYYGSGLKGNCFACPQGTYKTFSSPGDVSTCSPCPDVNHISPLASSSVQQCICKPGYQLKKSICEAKLCPDLLPPKNGFFVQGNCSKSVNAACGLSCEFGYQLIGSSVRICNEDGIWSGEESVCQAKRCPSLSPPTNGFMNCSNNNFTIQTECHFHCTPDYSLTGSRSRSCLALAKWTGMQAHCNEVHSTTSISKEVHKIRTQRENVHGSVEPNKKHSRNKIGQITELCGIPEATPCVSDKPFLKITRLVRVKGALRFKSTSRKTFLASIVANSVNCIFSNDVSFNGAASNRIRTWATTIQCHALPELKNGLTHPKRCTTSESTSGSICYFSCFSGFKLLGPSNKTCLSNGKWSIADYHSYCKDITPPEMTCPSDQTVRTVLNENVALVSWNHPKPTDNSNISPYLYIIPSVHSPTYLPIGKHTIQYVAEDMGKNKAQCLFDVTVVDIESPRVDRCVSPPMPFIRKHTPMQIIWEEPIFSDNSGDAVHIVGPSTPLSFPTGTSNLVYYASDKFNNTSNCTVTITVQDHLCNKHEPTNGYLECKDSDNYIFCTSNCNHGFKFVNNPAPTYSCNYEEGRWEPNILWPPSDCAKSLKSKTIQQSTQLNFRGNSICNKSDLFIKLEISVGNVLNSKKINEDALKGDFDFMYEENKLRLVDMKTRERKAVCPTGSVPLQTDCGWFNYCLK</sequence>
<name>T1EMQ1_HELRO</name>
<comment type="caution">
    <text evidence="6">Lacks conserved residue(s) required for the propagation of feature annotation.</text>
</comment>
<dbReference type="STRING" id="6412.T1EMQ1"/>
<keyword evidence="1 6" id="KW-0768">Sushi</keyword>
<dbReference type="SMART" id="SM00032">
    <property type="entry name" value="CCP"/>
    <property type="match status" value="3"/>
</dbReference>
<dbReference type="PRINTS" id="PR00453">
    <property type="entry name" value="VWFADOMAIN"/>
</dbReference>
<dbReference type="CDD" id="cd00033">
    <property type="entry name" value="CCP"/>
    <property type="match status" value="3"/>
</dbReference>
<dbReference type="PANTHER" id="PTHR46393:SF7">
    <property type="entry name" value="COMPLEMENT C2"/>
    <property type="match status" value="1"/>
</dbReference>
<dbReference type="EMBL" id="KB095811">
    <property type="protein sequence ID" value="ESO11988.1"/>
    <property type="molecule type" value="Genomic_DNA"/>
</dbReference>
<accession>T1EMQ1</accession>
<keyword evidence="4 6" id="KW-1015">Disulfide bond</keyword>
<dbReference type="RefSeq" id="XP_009008708.1">
    <property type="nucleotide sequence ID" value="XM_009010460.1"/>
</dbReference>
<evidence type="ECO:0008006" key="13">
    <source>
        <dbReference type="Google" id="ProtNLM"/>
    </source>
</evidence>
<dbReference type="SUPFAM" id="SSF57535">
    <property type="entry name" value="Complement control module/SCR domain"/>
    <property type="match status" value="3"/>
</dbReference>
<dbReference type="InParanoid" id="T1EMQ1"/>
<dbReference type="SMART" id="SM01411">
    <property type="entry name" value="Ephrin_rec_like"/>
    <property type="match status" value="1"/>
</dbReference>
<dbReference type="OrthoDB" id="6515930at2759"/>
<dbReference type="InterPro" id="IPR000436">
    <property type="entry name" value="Sushi_SCR_CCP_dom"/>
</dbReference>
<reference evidence="12" key="1">
    <citation type="submission" date="2012-12" db="EMBL/GenBank/DDBJ databases">
        <authorList>
            <person name="Hellsten U."/>
            <person name="Grimwood J."/>
            <person name="Chapman J.A."/>
            <person name="Shapiro H."/>
            <person name="Aerts A."/>
            <person name="Otillar R.P."/>
            <person name="Terry A.Y."/>
            <person name="Boore J.L."/>
            <person name="Simakov O."/>
            <person name="Marletaz F."/>
            <person name="Cho S.-J."/>
            <person name="Edsinger-Gonzales E."/>
            <person name="Havlak P."/>
            <person name="Kuo D.-H."/>
            <person name="Larsson T."/>
            <person name="Lv J."/>
            <person name="Arendt D."/>
            <person name="Savage R."/>
            <person name="Osoegawa K."/>
            <person name="de Jong P."/>
            <person name="Lindberg D.R."/>
            <person name="Seaver E.C."/>
            <person name="Weisblat D.A."/>
            <person name="Putnam N.H."/>
            <person name="Grigoriev I.V."/>
            <person name="Rokhsar D.S."/>
        </authorList>
    </citation>
    <scope>NUCLEOTIDE SEQUENCE</scope>
</reference>
<feature type="domain" description="Sushi" evidence="9">
    <location>
        <begin position="375"/>
        <end position="434"/>
    </location>
</feature>
<dbReference type="Pfam" id="PF07699">
    <property type="entry name" value="Ephrin_rec_like"/>
    <property type="match status" value="1"/>
</dbReference>
<evidence type="ECO:0000256" key="4">
    <source>
        <dbReference type="ARBA" id="ARBA00023157"/>
    </source>
</evidence>
<dbReference type="eggNOG" id="KOG1217">
    <property type="taxonomic scope" value="Eukaryota"/>
</dbReference>
<dbReference type="InterPro" id="IPR011641">
    <property type="entry name" value="Tyr-kin_ephrin_A/B_rcpt-like"/>
</dbReference>
<evidence type="ECO:0000259" key="9">
    <source>
        <dbReference type="PROSITE" id="PS50923"/>
    </source>
</evidence>
<dbReference type="HOGENOM" id="CLU_301166_0_0_1"/>
<dbReference type="PROSITE" id="PS50234">
    <property type="entry name" value="VWFA"/>
    <property type="match status" value="1"/>
</dbReference>
<dbReference type="CDD" id="cd01450">
    <property type="entry name" value="vWFA_subfamily_ECM"/>
    <property type="match status" value="1"/>
</dbReference>
<dbReference type="SUPFAM" id="SSF53300">
    <property type="entry name" value="vWA-like"/>
    <property type="match status" value="1"/>
</dbReference>
<dbReference type="InterPro" id="IPR003410">
    <property type="entry name" value="HYR_dom"/>
</dbReference>
<dbReference type="Pfam" id="PF00084">
    <property type="entry name" value="Sushi"/>
    <property type="match status" value="3"/>
</dbReference>
<reference evidence="11" key="3">
    <citation type="submission" date="2015-06" db="UniProtKB">
        <authorList>
            <consortium name="EnsemblMetazoa"/>
        </authorList>
    </citation>
    <scope>IDENTIFICATION</scope>
</reference>
<keyword evidence="5" id="KW-0325">Glycoprotein</keyword>
<gene>
    <name evidence="11" type="primary">20197851</name>
    <name evidence="10" type="ORF">HELRODRAFT_158373</name>
</gene>
<dbReference type="Gene3D" id="3.40.50.410">
    <property type="entry name" value="von Willebrand factor, type A domain"/>
    <property type="match status" value="1"/>
</dbReference>
<feature type="domain" description="Sushi" evidence="9">
    <location>
        <begin position="608"/>
        <end position="672"/>
    </location>
</feature>
<feature type="domain" description="VWFA" evidence="7">
    <location>
        <begin position="81"/>
        <end position="262"/>
    </location>
</feature>
<evidence type="ECO:0000313" key="12">
    <source>
        <dbReference type="Proteomes" id="UP000015101"/>
    </source>
</evidence>
<dbReference type="PANTHER" id="PTHR46393">
    <property type="entry name" value="SUSHI DOMAIN-CONTAINING PROTEIN"/>
    <property type="match status" value="1"/>
</dbReference>
<dbReference type="GeneID" id="20197851"/>
<keyword evidence="2" id="KW-0732">Signal</keyword>
<feature type="disulfide bond" evidence="6">
    <location>
        <begin position="465"/>
        <end position="492"/>
    </location>
</feature>
<dbReference type="PROSITE" id="PS50923">
    <property type="entry name" value="SUSHI"/>
    <property type="match status" value="3"/>
</dbReference>
<feature type="domain" description="Sushi" evidence="9">
    <location>
        <begin position="435"/>
        <end position="494"/>
    </location>
</feature>
<reference evidence="10 12" key="2">
    <citation type="journal article" date="2013" name="Nature">
        <title>Insights into bilaterian evolution from three spiralian genomes.</title>
        <authorList>
            <person name="Simakov O."/>
            <person name="Marletaz F."/>
            <person name="Cho S.J."/>
            <person name="Edsinger-Gonzales E."/>
            <person name="Havlak P."/>
            <person name="Hellsten U."/>
            <person name="Kuo D.H."/>
            <person name="Larsson T."/>
            <person name="Lv J."/>
            <person name="Arendt D."/>
            <person name="Savage R."/>
            <person name="Osoegawa K."/>
            <person name="de Jong P."/>
            <person name="Grimwood J."/>
            <person name="Chapman J.A."/>
            <person name="Shapiro H."/>
            <person name="Aerts A."/>
            <person name="Otillar R.P."/>
            <person name="Terry A.Y."/>
            <person name="Boore J.L."/>
            <person name="Grigoriev I.V."/>
            <person name="Lindberg D.R."/>
            <person name="Seaver E.C."/>
            <person name="Weisblat D.A."/>
            <person name="Putnam N.H."/>
            <person name="Rokhsar D.S."/>
        </authorList>
    </citation>
    <scope>NUCLEOTIDE SEQUENCE</scope>
</reference>
<feature type="domain" description="HYR" evidence="8">
    <location>
        <begin position="671"/>
        <end position="755"/>
    </location>
</feature>
<keyword evidence="12" id="KW-1185">Reference proteome</keyword>
<dbReference type="Proteomes" id="UP000015101">
    <property type="component" value="Unassembled WGS sequence"/>
</dbReference>
<evidence type="ECO:0000256" key="3">
    <source>
        <dbReference type="ARBA" id="ARBA00022737"/>
    </source>
</evidence>
<evidence type="ECO:0000256" key="2">
    <source>
        <dbReference type="ARBA" id="ARBA00022729"/>
    </source>
</evidence>
<evidence type="ECO:0000313" key="10">
    <source>
        <dbReference type="EMBL" id="ESO11988.1"/>
    </source>
</evidence>
<evidence type="ECO:0000259" key="8">
    <source>
        <dbReference type="PROSITE" id="PS50825"/>
    </source>
</evidence>
<dbReference type="Gene3D" id="2.10.50.10">
    <property type="entry name" value="Tumor Necrosis Factor Receptor, subunit A, domain 2"/>
    <property type="match status" value="1"/>
</dbReference>
<proteinExistence type="predicted"/>
<organism evidence="11 12">
    <name type="scientific">Helobdella robusta</name>
    <name type="common">Californian leech</name>
    <dbReference type="NCBI Taxonomy" id="6412"/>
    <lineage>
        <taxon>Eukaryota</taxon>
        <taxon>Metazoa</taxon>
        <taxon>Spiralia</taxon>
        <taxon>Lophotrochozoa</taxon>
        <taxon>Annelida</taxon>
        <taxon>Clitellata</taxon>
        <taxon>Hirudinea</taxon>
        <taxon>Rhynchobdellida</taxon>
        <taxon>Glossiphoniidae</taxon>
        <taxon>Helobdella</taxon>
    </lineage>
</organism>